<dbReference type="EMBL" id="HBUE01115610">
    <property type="protein sequence ID" value="CAG6490472.1"/>
    <property type="molecule type" value="Transcribed_RNA"/>
</dbReference>
<protein>
    <submittedName>
        <fullName evidence="1">(northern house mosquito) hypothetical protein</fullName>
    </submittedName>
</protein>
<accession>A0A8D8CBQ6</accession>
<proteinExistence type="predicted"/>
<organism evidence="1">
    <name type="scientific">Culex pipiens</name>
    <name type="common">House mosquito</name>
    <dbReference type="NCBI Taxonomy" id="7175"/>
    <lineage>
        <taxon>Eukaryota</taxon>
        <taxon>Metazoa</taxon>
        <taxon>Ecdysozoa</taxon>
        <taxon>Arthropoda</taxon>
        <taxon>Hexapoda</taxon>
        <taxon>Insecta</taxon>
        <taxon>Pterygota</taxon>
        <taxon>Neoptera</taxon>
        <taxon>Endopterygota</taxon>
        <taxon>Diptera</taxon>
        <taxon>Nematocera</taxon>
        <taxon>Culicoidea</taxon>
        <taxon>Culicidae</taxon>
        <taxon>Culicinae</taxon>
        <taxon>Culicini</taxon>
        <taxon>Culex</taxon>
        <taxon>Culex</taxon>
    </lineage>
</organism>
<reference evidence="1" key="1">
    <citation type="submission" date="2021-05" db="EMBL/GenBank/DDBJ databases">
        <authorList>
            <person name="Alioto T."/>
            <person name="Alioto T."/>
            <person name="Gomez Garrido J."/>
        </authorList>
    </citation>
    <scope>NUCLEOTIDE SEQUENCE</scope>
</reference>
<name>A0A8D8CBQ6_CULPI</name>
<dbReference type="AlphaFoldDB" id="A0A8D8CBQ6"/>
<evidence type="ECO:0000313" key="1">
    <source>
        <dbReference type="EMBL" id="CAG6490472.1"/>
    </source>
</evidence>
<sequence>MSYIGLTTNQLKTRIYGHRANINKYQKLVEGGITNTDVQLARLGEITALLEHTINYKHDFDLTQVKIIDKTFKPSALSVLEMCHIANTDKTVNRRTEVYGLSNTYSGILHTIKPSVTRRNNPLSDISNHTQTTNTQ</sequence>